<feature type="region of interest" description="Disordered" evidence="1">
    <location>
        <begin position="43"/>
        <end position="84"/>
    </location>
</feature>
<keyword evidence="4" id="KW-1185">Reference proteome</keyword>
<reference evidence="3 4" key="1">
    <citation type="submission" date="2024-05" db="EMBL/GenBank/DDBJ databases">
        <authorList>
            <person name="Wallberg A."/>
        </authorList>
    </citation>
    <scope>NUCLEOTIDE SEQUENCE [LARGE SCALE GENOMIC DNA]</scope>
</reference>
<proteinExistence type="predicted"/>
<keyword evidence="2" id="KW-0812">Transmembrane</keyword>
<dbReference type="AlphaFoldDB" id="A0AAV2SL26"/>
<feature type="non-terminal residue" evidence="3">
    <location>
        <position position="113"/>
    </location>
</feature>
<evidence type="ECO:0000313" key="3">
    <source>
        <dbReference type="EMBL" id="CAL4201712.1"/>
    </source>
</evidence>
<sequence length="113" mass="12169">GLVNMALSKYASDETGLPKWQIALAVGGTLVAGAGIYYFLLRGDSGKGKAPKTKPKKTTDSVDTSSPTSTAELEKADDAANQFSDPTQNINIFRCPNLPHFSNFWEKVSKFTP</sequence>
<evidence type="ECO:0000256" key="2">
    <source>
        <dbReference type="SAM" id="Phobius"/>
    </source>
</evidence>
<dbReference type="Proteomes" id="UP001497623">
    <property type="component" value="Unassembled WGS sequence"/>
</dbReference>
<keyword evidence="2" id="KW-1133">Transmembrane helix</keyword>
<feature type="non-terminal residue" evidence="3">
    <location>
        <position position="1"/>
    </location>
</feature>
<keyword evidence="2" id="KW-0472">Membrane</keyword>
<evidence type="ECO:0000256" key="1">
    <source>
        <dbReference type="SAM" id="MobiDB-lite"/>
    </source>
</evidence>
<dbReference type="EMBL" id="CAXKWB010077637">
    <property type="protein sequence ID" value="CAL4201712.1"/>
    <property type="molecule type" value="Genomic_DNA"/>
</dbReference>
<feature type="compositionally biased region" description="Low complexity" evidence="1">
    <location>
        <begin position="61"/>
        <end position="71"/>
    </location>
</feature>
<name>A0AAV2SL26_MEGNR</name>
<evidence type="ECO:0000313" key="4">
    <source>
        <dbReference type="Proteomes" id="UP001497623"/>
    </source>
</evidence>
<protein>
    <submittedName>
        <fullName evidence="3">Uncharacterized protein</fullName>
    </submittedName>
</protein>
<feature type="transmembrane region" description="Helical" evidence="2">
    <location>
        <begin position="20"/>
        <end position="40"/>
    </location>
</feature>
<gene>
    <name evidence="3" type="ORF">MNOR_LOCUS37631</name>
</gene>
<comment type="caution">
    <text evidence="3">The sequence shown here is derived from an EMBL/GenBank/DDBJ whole genome shotgun (WGS) entry which is preliminary data.</text>
</comment>
<accession>A0AAV2SL26</accession>
<organism evidence="3 4">
    <name type="scientific">Meganyctiphanes norvegica</name>
    <name type="common">Northern krill</name>
    <name type="synonym">Thysanopoda norvegica</name>
    <dbReference type="NCBI Taxonomy" id="48144"/>
    <lineage>
        <taxon>Eukaryota</taxon>
        <taxon>Metazoa</taxon>
        <taxon>Ecdysozoa</taxon>
        <taxon>Arthropoda</taxon>
        <taxon>Crustacea</taxon>
        <taxon>Multicrustacea</taxon>
        <taxon>Malacostraca</taxon>
        <taxon>Eumalacostraca</taxon>
        <taxon>Eucarida</taxon>
        <taxon>Euphausiacea</taxon>
        <taxon>Euphausiidae</taxon>
        <taxon>Meganyctiphanes</taxon>
    </lineage>
</organism>